<reference evidence="2 3" key="1">
    <citation type="submission" date="2020-08" db="EMBL/GenBank/DDBJ databases">
        <title>Genomic Encyclopedia of Type Strains, Phase IV (KMG-V): Genome sequencing to study the core and pangenomes of soil and plant-associated prokaryotes.</title>
        <authorList>
            <person name="Whitman W."/>
        </authorList>
    </citation>
    <scope>NUCLEOTIDE SEQUENCE [LARGE SCALE GENOMIC DNA]</scope>
    <source>
        <strain evidence="2 3">X5P3</strain>
    </source>
</reference>
<evidence type="ECO:0000256" key="1">
    <source>
        <dbReference type="SAM" id="MobiDB-lite"/>
    </source>
</evidence>
<dbReference type="AlphaFoldDB" id="A0A7W7ZPS8"/>
<organism evidence="2 3">
    <name type="scientific">Granulicella mallensis</name>
    <dbReference type="NCBI Taxonomy" id="940614"/>
    <lineage>
        <taxon>Bacteria</taxon>
        <taxon>Pseudomonadati</taxon>
        <taxon>Acidobacteriota</taxon>
        <taxon>Terriglobia</taxon>
        <taxon>Terriglobales</taxon>
        <taxon>Acidobacteriaceae</taxon>
        <taxon>Granulicella</taxon>
    </lineage>
</organism>
<comment type="caution">
    <text evidence="2">The sequence shown here is derived from an EMBL/GenBank/DDBJ whole genome shotgun (WGS) entry which is preliminary data.</text>
</comment>
<dbReference type="RefSeq" id="WP_184255476.1">
    <property type="nucleotide sequence ID" value="NZ_JACHIO010000008.1"/>
</dbReference>
<dbReference type="Proteomes" id="UP000584867">
    <property type="component" value="Unassembled WGS sequence"/>
</dbReference>
<accession>A0A7W7ZPS8</accession>
<sequence>MTINPFNSINEVKKLAENRVHHNNNKCPSGYDIPKKERRPGTAGYRLCQHCKDLNAKARSKG</sequence>
<proteinExistence type="predicted"/>
<dbReference type="EMBL" id="JACHIO010000008">
    <property type="protein sequence ID" value="MBB5063939.1"/>
    <property type="molecule type" value="Genomic_DNA"/>
</dbReference>
<gene>
    <name evidence="2" type="ORF">HDF15_002287</name>
</gene>
<name>A0A7W7ZPS8_9BACT</name>
<feature type="region of interest" description="Disordered" evidence="1">
    <location>
        <begin position="21"/>
        <end position="40"/>
    </location>
</feature>
<evidence type="ECO:0000313" key="2">
    <source>
        <dbReference type="EMBL" id="MBB5063939.1"/>
    </source>
</evidence>
<evidence type="ECO:0000313" key="3">
    <source>
        <dbReference type="Proteomes" id="UP000584867"/>
    </source>
</evidence>
<protein>
    <submittedName>
        <fullName evidence="2">Uncharacterized protein</fullName>
    </submittedName>
</protein>